<evidence type="ECO:0000313" key="3">
    <source>
        <dbReference type="EMBL" id="SDN28105.1"/>
    </source>
</evidence>
<dbReference type="Proteomes" id="UP000199682">
    <property type="component" value="Unassembled WGS sequence"/>
</dbReference>
<evidence type="ECO:0000256" key="1">
    <source>
        <dbReference type="SAM" id="MobiDB-lite"/>
    </source>
</evidence>
<dbReference type="InterPro" id="IPR055645">
    <property type="entry name" value="DpdA"/>
</dbReference>
<feature type="domain" description="DeoxyPurine in DNA protein A" evidence="2">
    <location>
        <begin position="2"/>
        <end position="242"/>
    </location>
</feature>
<evidence type="ECO:0000259" key="2">
    <source>
        <dbReference type="Pfam" id="PF23859"/>
    </source>
</evidence>
<reference evidence="4" key="1">
    <citation type="submission" date="2016-10" db="EMBL/GenBank/DDBJ databases">
        <authorList>
            <person name="Varghese N."/>
            <person name="Submissions S."/>
        </authorList>
    </citation>
    <scope>NUCLEOTIDE SEQUENCE [LARGE SCALE GENOMIC DNA]</scope>
    <source>
        <strain evidence="4">DSM 44796</strain>
    </source>
</reference>
<proteinExistence type="predicted"/>
<name>A0A1H0A3V3_9PSEU</name>
<feature type="region of interest" description="Disordered" evidence="1">
    <location>
        <begin position="248"/>
        <end position="315"/>
    </location>
</feature>
<dbReference type="AlphaFoldDB" id="A0A1H0A3V3"/>
<accession>A0A1H0A3V3</accession>
<feature type="compositionally biased region" description="Basic and acidic residues" evidence="1">
    <location>
        <begin position="266"/>
        <end position="276"/>
    </location>
</feature>
<evidence type="ECO:0000313" key="4">
    <source>
        <dbReference type="Proteomes" id="UP000199682"/>
    </source>
</evidence>
<sequence length="315" mass="35022">MRFYLGTHQPSWLARDLGVPLLVSHRRLADRRSLPRATGPWACDSGGFTELSMHGRWRINERGYVAALRRYATEIGNLAWAAPMDHMTEQHILARTGATVRVHQHRTVVNYLRLCDLAPELPIIPVLQGQSIADYNRCADFYERHGVDLAALPLVGVGSVCRRQHTAEVEQIMRSLAARGYRLHAFGAKVQGLARYADAISSSDSASWSLRGRYVPGCSPTHRSESNCLPFAMAWHARLLRSLRIDEPGTQSDCVPTSTHANGSRARAEKAKRTRPDSACAAPAAGRRPAHRTRPGHSPPSRNGDCHALEHRRTR</sequence>
<feature type="compositionally biased region" description="Polar residues" evidence="1">
    <location>
        <begin position="249"/>
        <end position="262"/>
    </location>
</feature>
<dbReference type="EMBL" id="FNET01000043">
    <property type="protein sequence ID" value="SDN28105.1"/>
    <property type="molecule type" value="Genomic_DNA"/>
</dbReference>
<dbReference type="Pfam" id="PF23859">
    <property type="entry name" value="DpdA"/>
    <property type="match status" value="1"/>
</dbReference>
<organism evidence="3 4">
    <name type="scientific">Lentzea albidocapillata subsp. violacea</name>
    <dbReference type="NCBI Taxonomy" id="128104"/>
    <lineage>
        <taxon>Bacteria</taxon>
        <taxon>Bacillati</taxon>
        <taxon>Actinomycetota</taxon>
        <taxon>Actinomycetes</taxon>
        <taxon>Pseudonocardiales</taxon>
        <taxon>Pseudonocardiaceae</taxon>
        <taxon>Lentzea</taxon>
    </lineage>
</organism>
<gene>
    <name evidence="3" type="ORF">SAMN04488074_14322</name>
</gene>
<feature type="compositionally biased region" description="Low complexity" evidence="1">
    <location>
        <begin position="277"/>
        <end position="287"/>
    </location>
</feature>
<dbReference type="RefSeq" id="WP_256335253.1">
    <property type="nucleotide sequence ID" value="NZ_FNET01000043.1"/>
</dbReference>
<feature type="compositionally biased region" description="Basic and acidic residues" evidence="1">
    <location>
        <begin position="304"/>
        <end position="315"/>
    </location>
</feature>
<protein>
    <recommendedName>
        <fullName evidence="2">DeoxyPurine in DNA protein A domain-containing protein</fullName>
    </recommendedName>
</protein>